<protein>
    <submittedName>
        <fullName evidence="2">Uncharacterized protein</fullName>
    </submittedName>
</protein>
<sequence>MGEERDPQTDTTFEEHAEHQQRQHRVARNTWLSGQERTGMHFQGAAANKVCLRVLTRPQPKELENWIPYNPGDRTREKLSLELQTALTEPGSSNSRLVFLKCHSIIIVSKHQQHNRNLQYSTELPQLAAGSGHQLVTVDLEWSVLGMTPITMEETAVREASELAAVKINLPVLDLMQMPYLCPPNLAYIPKPQSQLQD</sequence>
<proteinExistence type="predicted"/>
<dbReference type="Proteomes" id="UP000296049">
    <property type="component" value="Unassembled WGS sequence"/>
</dbReference>
<reference evidence="3" key="1">
    <citation type="journal article" date="2013" name="Nat. Genet.">
        <title>The duck genome and transcriptome provide insight into an avian influenza virus reservoir species.</title>
        <authorList>
            <person name="Huang Y."/>
            <person name="Li Y."/>
            <person name="Burt D.W."/>
            <person name="Chen H."/>
            <person name="Zhang Y."/>
            <person name="Qian W."/>
            <person name="Kim H."/>
            <person name="Gan S."/>
            <person name="Zhao Y."/>
            <person name="Li J."/>
            <person name="Yi K."/>
            <person name="Feng H."/>
            <person name="Zhu P."/>
            <person name="Li B."/>
            <person name="Liu Q."/>
            <person name="Fairley S."/>
            <person name="Magor K.E."/>
            <person name="Du Z."/>
            <person name="Hu X."/>
            <person name="Goodman L."/>
            <person name="Tafer H."/>
            <person name="Vignal A."/>
            <person name="Lee T."/>
            <person name="Kim K.W."/>
            <person name="Sheng Z."/>
            <person name="An Y."/>
            <person name="Searle S."/>
            <person name="Herrero J."/>
            <person name="Groenen M.A."/>
            <person name="Crooijmans R.P."/>
            <person name="Faraut T."/>
            <person name="Cai Q."/>
            <person name="Webster R.G."/>
            <person name="Aldridge J.R."/>
            <person name="Warren W.C."/>
            <person name="Bartschat S."/>
            <person name="Kehr S."/>
            <person name="Marz M."/>
            <person name="Stadler P.F."/>
            <person name="Smith J."/>
            <person name="Kraus R.H."/>
            <person name="Zhao Y."/>
            <person name="Ren L."/>
            <person name="Fei J."/>
            <person name="Morisson M."/>
            <person name="Kaiser P."/>
            <person name="Griffin D.K."/>
            <person name="Rao M."/>
            <person name="Pitel F."/>
            <person name="Wang J."/>
            <person name="Li N."/>
        </authorList>
    </citation>
    <scope>NUCLEOTIDE SEQUENCE [LARGE SCALE GENOMIC DNA]</scope>
</reference>
<dbReference type="AlphaFoldDB" id="R0LEV4"/>
<evidence type="ECO:0000256" key="1">
    <source>
        <dbReference type="SAM" id="MobiDB-lite"/>
    </source>
</evidence>
<gene>
    <name evidence="2" type="ORF">Anapl_02958</name>
</gene>
<evidence type="ECO:0000313" key="3">
    <source>
        <dbReference type="Proteomes" id="UP000296049"/>
    </source>
</evidence>
<feature type="compositionally biased region" description="Basic and acidic residues" evidence="1">
    <location>
        <begin position="1"/>
        <end position="21"/>
    </location>
</feature>
<feature type="region of interest" description="Disordered" evidence="1">
    <location>
        <begin position="1"/>
        <end position="26"/>
    </location>
</feature>
<accession>R0LEV4</accession>
<evidence type="ECO:0000313" key="2">
    <source>
        <dbReference type="EMBL" id="EOA98787.1"/>
    </source>
</evidence>
<name>R0LEV4_ANAPL</name>
<organism evidence="2 3">
    <name type="scientific">Anas platyrhynchos</name>
    <name type="common">Mallard</name>
    <name type="synonym">Anas boschas</name>
    <dbReference type="NCBI Taxonomy" id="8839"/>
    <lineage>
        <taxon>Eukaryota</taxon>
        <taxon>Metazoa</taxon>
        <taxon>Chordata</taxon>
        <taxon>Craniata</taxon>
        <taxon>Vertebrata</taxon>
        <taxon>Euteleostomi</taxon>
        <taxon>Archelosauria</taxon>
        <taxon>Archosauria</taxon>
        <taxon>Dinosauria</taxon>
        <taxon>Saurischia</taxon>
        <taxon>Theropoda</taxon>
        <taxon>Coelurosauria</taxon>
        <taxon>Aves</taxon>
        <taxon>Neognathae</taxon>
        <taxon>Galloanserae</taxon>
        <taxon>Anseriformes</taxon>
        <taxon>Anatidae</taxon>
        <taxon>Anatinae</taxon>
        <taxon>Anas</taxon>
    </lineage>
</organism>
<keyword evidence="3" id="KW-1185">Reference proteome</keyword>
<dbReference type="EMBL" id="KB743435">
    <property type="protein sequence ID" value="EOA98787.1"/>
    <property type="molecule type" value="Genomic_DNA"/>
</dbReference>